<keyword evidence="2" id="KW-1185">Reference proteome</keyword>
<proteinExistence type="predicted"/>
<accession>A0ABV5JG25</accession>
<dbReference type="EMBL" id="JBHMEA010000039">
    <property type="protein sequence ID" value="MFB9232425.1"/>
    <property type="molecule type" value="Genomic_DNA"/>
</dbReference>
<dbReference type="Proteomes" id="UP001589683">
    <property type="component" value="Unassembled WGS sequence"/>
</dbReference>
<protein>
    <submittedName>
        <fullName evidence="1">DUF2059 domain-containing protein</fullName>
    </submittedName>
</protein>
<comment type="caution">
    <text evidence="1">The sequence shown here is derived from an EMBL/GenBank/DDBJ whole genome shotgun (WGS) entry which is preliminary data.</text>
</comment>
<sequence>MPLPLVLPIPYVSEVFMLKSLATTLFLIFLPAALTAQSANELRALRDALGISEILEVMREEGLENGQSLRDDMFPGKGGQEWNATLSDIFDVVQMSDSFDARFAVEMSETNLSPLIEFFTSERGKRIIALEISGRRALLDDAVEEASHDYLRTAEEENDPRLAQIKRFSQINALVDTNVEGSLNSNYSFYQGLQDGGAFERRMSEQQMLADVWGQEPQIRSETEQWVYSFLLLAYQPLSDEDIEAYIELSETSEGRILNNALFAAFDTMYAEISHALGLASARYLSGEDI</sequence>
<evidence type="ECO:0000313" key="1">
    <source>
        <dbReference type="EMBL" id="MFB9232425.1"/>
    </source>
</evidence>
<reference evidence="1 2" key="1">
    <citation type="submission" date="2024-09" db="EMBL/GenBank/DDBJ databases">
        <authorList>
            <person name="Sun Q."/>
            <person name="Mori K."/>
        </authorList>
    </citation>
    <scope>NUCLEOTIDE SEQUENCE [LARGE SCALE GENOMIC DNA]</scope>
    <source>
        <strain evidence="1 2">CECT 8726</strain>
    </source>
</reference>
<gene>
    <name evidence="1" type="ORF">ACFFUT_11575</name>
</gene>
<organism evidence="1 2">
    <name type="scientific">Pseudohalocynthiibacter aestuariivivens</name>
    <dbReference type="NCBI Taxonomy" id="1591409"/>
    <lineage>
        <taxon>Bacteria</taxon>
        <taxon>Pseudomonadati</taxon>
        <taxon>Pseudomonadota</taxon>
        <taxon>Alphaproteobacteria</taxon>
        <taxon>Rhodobacterales</taxon>
        <taxon>Paracoccaceae</taxon>
        <taxon>Pseudohalocynthiibacter</taxon>
    </lineage>
</organism>
<name>A0ABV5JG25_9RHOB</name>
<dbReference type="RefSeq" id="WP_213887940.1">
    <property type="nucleotide sequence ID" value="NZ_JAGFNU010000002.1"/>
</dbReference>
<evidence type="ECO:0000313" key="2">
    <source>
        <dbReference type="Proteomes" id="UP001589683"/>
    </source>
</evidence>